<gene>
    <name evidence="1" type="ORF">AGOS_ABL196C</name>
</gene>
<dbReference type="OrthoDB" id="4028313at2759"/>
<dbReference type="GO" id="GO:0000750">
    <property type="term" value="P:pheromone-dependent signal transduction involved in conjugation with cellular fusion"/>
    <property type="evidence" value="ECO:0007669"/>
    <property type="project" value="InterPro"/>
</dbReference>
<dbReference type="AlphaFoldDB" id="Q75E66"/>
<dbReference type="InParanoid" id="Q75E66"/>
<name>Q75E66_EREGS</name>
<dbReference type="KEGG" id="ago:AGOS_ABL196C"/>
<reference evidence="2" key="2">
    <citation type="journal article" date="2013" name="G3 (Bethesda)">
        <title>Genomes of Ashbya fungi isolated from insects reveal four mating-type loci, numerous translocations, lack of transposons, and distinct gene duplications.</title>
        <authorList>
            <person name="Dietrich F.S."/>
            <person name="Voegeli S."/>
            <person name="Kuo S."/>
            <person name="Philippsen P."/>
        </authorList>
    </citation>
    <scope>GENOME REANNOTATION</scope>
    <source>
        <strain evidence="2">ATCC 10895 / CBS 109.51 / FGSC 9923 / NRRL Y-1056</strain>
    </source>
</reference>
<dbReference type="HOGENOM" id="CLU_220658_0_0_1"/>
<dbReference type="Pfam" id="PF17317">
    <property type="entry name" value="MFA1_2"/>
    <property type="match status" value="1"/>
</dbReference>
<sequence length="33" mass="3873">MQLTNNTNKDESTENKDNWIAKGYMWTPQCVIV</sequence>
<dbReference type="FunCoup" id="Q75E66">
    <property type="interactions" value="136"/>
</dbReference>
<keyword evidence="2" id="KW-1185">Reference proteome</keyword>
<evidence type="ECO:0000313" key="1">
    <source>
        <dbReference type="EMBL" id="AAS50575.1"/>
    </source>
</evidence>
<protein>
    <submittedName>
        <fullName evidence="1">ABL196Cp</fullName>
    </submittedName>
</protein>
<evidence type="ECO:0000313" key="2">
    <source>
        <dbReference type="Proteomes" id="UP000000591"/>
    </source>
</evidence>
<organism evidence="1 2">
    <name type="scientific">Eremothecium gossypii (strain ATCC 10895 / CBS 109.51 / FGSC 9923 / NRRL Y-1056)</name>
    <name type="common">Yeast</name>
    <name type="synonym">Ashbya gossypii</name>
    <dbReference type="NCBI Taxonomy" id="284811"/>
    <lineage>
        <taxon>Eukaryota</taxon>
        <taxon>Fungi</taxon>
        <taxon>Dikarya</taxon>
        <taxon>Ascomycota</taxon>
        <taxon>Saccharomycotina</taxon>
        <taxon>Saccharomycetes</taxon>
        <taxon>Saccharomycetales</taxon>
        <taxon>Saccharomycetaceae</taxon>
        <taxon>Eremothecium</taxon>
    </lineage>
</organism>
<dbReference type="InterPro" id="IPR035296">
    <property type="entry name" value="Mfa1/2"/>
</dbReference>
<proteinExistence type="predicted"/>
<dbReference type="RefSeq" id="NP_982751.1">
    <property type="nucleotide sequence ID" value="NM_208104.1"/>
</dbReference>
<accession>Q75E66</accession>
<dbReference type="GO" id="GO:0000772">
    <property type="term" value="F:mating pheromone activity"/>
    <property type="evidence" value="ECO:0007669"/>
    <property type="project" value="InterPro"/>
</dbReference>
<reference evidence="1 2" key="1">
    <citation type="journal article" date="2004" name="Science">
        <title>The Ashbya gossypii genome as a tool for mapping the ancient Saccharomyces cerevisiae genome.</title>
        <authorList>
            <person name="Dietrich F.S."/>
            <person name="Voegeli S."/>
            <person name="Brachat S."/>
            <person name="Lerch A."/>
            <person name="Gates K."/>
            <person name="Steiner S."/>
            <person name="Mohr C."/>
            <person name="Pohlmann R."/>
            <person name="Luedi P."/>
            <person name="Choi S."/>
            <person name="Wing R.A."/>
            <person name="Flavier A."/>
            <person name="Gaffney T.D."/>
            <person name="Philippsen P."/>
        </authorList>
    </citation>
    <scope>NUCLEOTIDE SEQUENCE [LARGE SCALE GENOMIC DNA]</scope>
    <source>
        <strain evidence="2">ATCC 10895 / CBS 109.51 / FGSC 9923 / NRRL Y-1056</strain>
    </source>
</reference>
<dbReference type="GeneID" id="4618830"/>
<dbReference type="Proteomes" id="UP000000591">
    <property type="component" value="Chromosome II"/>
</dbReference>
<dbReference type="EMBL" id="AE016815">
    <property type="protein sequence ID" value="AAS50575.1"/>
    <property type="molecule type" value="Genomic_DNA"/>
</dbReference>